<sequence length="201" mass="21122">MPSDQAEHLVRSRQHALETGELKDYPQVSVGKKEAGAKQQQQQAQKSFNPVPTETAADASGDVRTMRRRLAESLYLVVRGGAGAAAAGGGGSSGAGTGGWDFPAVAHKEGESISDTAQRALASAIGRAHPVLFIGAAPMAHLRAQPKGTTFFLLAQAIDDPWDVRLAAGAAASEFAWVTKQELLGSYLGDARMRELVAKML</sequence>
<dbReference type="OrthoDB" id="414075at2759"/>
<dbReference type="PANTHER" id="PTHR13124:SF12">
    <property type="entry name" value="LARGE RIBOSOMAL SUBUNIT PROTEIN ML46"/>
    <property type="match status" value="1"/>
</dbReference>
<comment type="caution">
    <text evidence="2">The sequence shown here is derived from an EMBL/GenBank/DDBJ whole genome shotgun (WGS) entry which is preliminary data.</text>
</comment>
<reference evidence="2" key="1">
    <citation type="journal article" date="2020" name="bioRxiv">
        <title>Comparative genomics of Chlamydomonas.</title>
        <authorList>
            <person name="Craig R.J."/>
            <person name="Hasan A.R."/>
            <person name="Ness R.W."/>
            <person name="Keightley P.D."/>
        </authorList>
    </citation>
    <scope>NUCLEOTIDE SEQUENCE</scope>
    <source>
        <strain evidence="2">CCAP 11/70</strain>
    </source>
</reference>
<dbReference type="GO" id="GO:0005762">
    <property type="term" value="C:mitochondrial large ribosomal subunit"/>
    <property type="evidence" value="ECO:0007669"/>
    <property type="project" value="TreeGrafter"/>
</dbReference>
<dbReference type="Proteomes" id="UP000612055">
    <property type="component" value="Unassembled WGS sequence"/>
</dbReference>
<dbReference type="EMBL" id="JAEHOE010000011">
    <property type="protein sequence ID" value="KAG2498162.1"/>
    <property type="molecule type" value="Genomic_DNA"/>
</dbReference>
<dbReference type="PANTHER" id="PTHR13124">
    <property type="entry name" value="39S RIBOSOMAL PROTEIN L46, MITOCHONDRIAL PRECURSOR-RELATED"/>
    <property type="match status" value="1"/>
</dbReference>
<feature type="compositionally biased region" description="Basic and acidic residues" evidence="1">
    <location>
        <begin position="1"/>
        <end position="24"/>
    </location>
</feature>
<accession>A0A836C3V9</accession>
<dbReference type="GO" id="GO:0003735">
    <property type="term" value="F:structural constituent of ribosome"/>
    <property type="evidence" value="ECO:0007669"/>
    <property type="project" value="InterPro"/>
</dbReference>
<feature type="compositionally biased region" description="Low complexity" evidence="1">
    <location>
        <begin position="37"/>
        <end position="46"/>
    </location>
</feature>
<gene>
    <name evidence="2" type="ORF">HYH03_003919</name>
</gene>
<protein>
    <submittedName>
        <fullName evidence="2">Uncharacterized protein</fullName>
    </submittedName>
</protein>
<dbReference type="AlphaFoldDB" id="A0A836C3V9"/>
<name>A0A836C3V9_9CHLO</name>
<keyword evidence="3" id="KW-1185">Reference proteome</keyword>
<organism evidence="2 3">
    <name type="scientific">Edaphochlamys debaryana</name>
    <dbReference type="NCBI Taxonomy" id="47281"/>
    <lineage>
        <taxon>Eukaryota</taxon>
        <taxon>Viridiplantae</taxon>
        <taxon>Chlorophyta</taxon>
        <taxon>core chlorophytes</taxon>
        <taxon>Chlorophyceae</taxon>
        <taxon>CS clade</taxon>
        <taxon>Chlamydomonadales</taxon>
        <taxon>Chlamydomonadales incertae sedis</taxon>
        <taxon>Edaphochlamys</taxon>
    </lineage>
</organism>
<evidence type="ECO:0000256" key="1">
    <source>
        <dbReference type="SAM" id="MobiDB-lite"/>
    </source>
</evidence>
<dbReference type="InterPro" id="IPR040008">
    <property type="entry name" value="Ribosomal_mL46"/>
</dbReference>
<dbReference type="Gene3D" id="3.90.79.10">
    <property type="entry name" value="Nucleoside Triphosphate Pyrophosphohydrolase"/>
    <property type="match status" value="1"/>
</dbReference>
<feature type="region of interest" description="Disordered" evidence="1">
    <location>
        <begin position="1"/>
        <end position="59"/>
    </location>
</feature>
<evidence type="ECO:0000313" key="3">
    <source>
        <dbReference type="Proteomes" id="UP000612055"/>
    </source>
</evidence>
<evidence type="ECO:0000313" key="2">
    <source>
        <dbReference type="EMBL" id="KAG2498162.1"/>
    </source>
</evidence>
<proteinExistence type="predicted"/>